<protein>
    <submittedName>
        <fullName evidence="4">Pyruvate ferredoxin oxidoreductase</fullName>
    </submittedName>
</protein>
<dbReference type="Pfam" id="PF01855">
    <property type="entry name" value="POR_N"/>
    <property type="match status" value="1"/>
</dbReference>
<dbReference type="Proteomes" id="UP000177187">
    <property type="component" value="Unassembled WGS sequence"/>
</dbReference>
<dbReference type="PANTHER" id="PTHR32154:SF0">
    <property type="entry name" value="PYRUVATE-FLAVODOXIN OXIDOREDUCTASE-RELATED"/>
    <property type="match status" value="1"/>
</dbReference>
<dbReference type="GO" id="GO:0006979">
    <property type="term" value="P:response to oxidative stress"/>
    <property type="evidence" value="ECO:0007669"/>
    <property type="project" value="TreeGrafter"/>
</dbReference>
<dbReference type="InterPro" id="IPR002880">
    <property type="entry name" value="Pyrv_Fd/Flavodoxin_OxRdtase_N"/>
</dbReference>
<dbReference type="InterPro" id="IPR050722">
    <property type="entry name" value="Pyruvate:ferred/Flavod_OxRd"/>
</dbReference>
<proteinExistence type="predicted"/>
<dbReference type="GO" id="GO:0019752">
    <property type="term" value="P:carboxylic acid metabolic process"/>
    <property type="evidence" value="ECO:0007669"/>
    <property type="project" value="UniProtKB-ARBA"/>
</dbReference>
<gene>
    <name evidence="4" type="primary">porA</name>
    <name evidence="4" type="ORF">A2Y64_04280</name>
</gene>
<dbReference type="CDD" id="cd07034">
    <property type="entry name" value="TPP_PYR_PFOR_IOR-alpha_like"/>
    <property type="match status" value="1"/>
</dbReference>
<feature type="domain" description="Pyruvate:ferredoxin oxidoreductase core" evidence="3">
    <location>
        <begin position="247"/>
        <end position="350"/>
    </location>
</feature>
<dbReference type="Pfam" id="PF17147">
    <property type="entry name" value="PFOR_II"/>
    <property type="match status" value="1"/>
</dbReference>
<dbReference type="STRING" id="1817816.A2Y64_04280"/>
<keyword evidence="1" id="KW-0560">Oxidoreductase</keyword>
<feature type="domain" description="Pyruvate flavodoxin/ferredoxin oxidoreductase pyrimidine binding" evidence="2">
    <location>
        <begin position="1"/>
        <end position="223"/>
    </location>
</feature>
<dbReference type="FunFam" id="3.40.50.970:FF:000012">
    <property type="entry name" value="Pyruvate:ferredoxin (Flavodoxin) oxidoreductase"/>
    <property type="match status" value="1"/>
</dbReference>
<evidence type="ECO:0000313" key="5">
    <source>
        <dbReference type="Proteomes" id="UP000177187"/>
    </source>
</evidence>
<dbReference type="AlphaFoldDB" id="A0A1F5F6J1"/>
<sequence length="385" mass="42710">MMQIDPDVVAAYPITPQTNLMQKFADFHADGDVSTELILVESEHSAMSACVGSAAAGARTMTATSANGLALMVEIVYIAASLRLPIVMPVVNRALSGPINIHCDHSDAMMCRDTGWVQLYCVNAQEAYENTIQAMRIAEHPDVLLPVMVNFDGFITSHGMENVLIHDAKKVKKFVGEYHPQYHLLNPDLPMTIGPLDLHDYYFEHKRGQIDAMEAARKVVLDVSREFAKEFGTRDDGYFRAYKLEDAEVAVVVLNSTGGTVNIVVDRLREQGKKVGAINLRVFRPFPGEELAEALAHVKCVAMMDRAVSFGAMGGPIYNELRSAMYEMDSRPEVISRMYGLGGRQIETYHIEEVFGDLFRMLEGGDVDDYGYLNVRQHEPAAVKA</sequence>
<evidence type="ECO:0000313" key="4">
    <source>
        <dbReference type="EMBL" id="OGD75273.1"/>
    </source>
</evidence>
<dbReference type="PANTHER" id="PTHR32154">
    <property type="entry name" value="PYRUVATE-FLAVODOXIN OXIDOREDUCTASE-RELATED"/>
    <property type="match status" value="1"/>
</dbReference>
<dbReference type="Gene3D" id="3.40.50.920">
    <property type="match status" value="1"/>
</dbReference>
<reference evidence="4 5" key="1">
    <citation type="journal article" date="2016" name="Nat. Commun.">
        <title>Thousands of microbial genomes shed light on interconnected biogeochemical processes in an aquifer system.</title>
        <authorList>
            <person name="Anantharaman K."/>
            <person name="Brown C.T."/>
            <person name="Hug L.A."/>
            <person name="Sharon I."/>
            <person name="Castelle C.J."/>
            <person name="Probst A.J."/>
            <person name="Thomas B.C."/>
            <person name="Singh A."/>
            <person name="Wilkins M.J."/>
            <person name="Karaoz U."/>
            <person name="Brodie E.L."/>
            <person name="Williams K.H."/>
            <person name="Hubbard S.S."/>
            <person name="Banfield J.F."/>
        </authorList>
    </citation>
    <scope>NUCLEOTIDE SEQUENCE [LARGE SCALE GENOMIC DNA]</scope>
</reference>
<name>A0A1F5F6J1_9BACT</name>
<evidence type="ECO:0000259" key="3">
    <source>
        <dbReference type="Pfam" id="PF17147"/>
    </source>
</evidence>
<evidence type="ECO:0000259" key="2">
    <source>
        <dbReference type="Pfam" id="PF01855"/>
    </source>
</evidence>
<dbReference type="SUPFAM" id="SSF52518">
    <property type="entry name" value="Thiamin diphosphate-binding fold (THDP-binding)"/>
    <property type="match status" value="1"/>
</dbReference>
<dbReference type="FunFam" id="3.40.50.920:FF:000010">
    <property type="entry name" value="Pyruvate ferredoxin oxidoreductase, alpha subunit"/>
    <property type="match status" value="1"/>
</dbReference>
<dbReference type="InterPro" id="IPR033412">
    <property type="entry name" value="PFOR_II"/>
</dbReference>
<dbReference type="EMBL" id="MFAF01000079">
    <property type="protein sequence ID" value="OGD75273.1"/>
    <property type="molecule type" value="Genomic_DNA"/>
</dbReference>
<dbReference type="InterPro" id="IPR029061">
    <property type="entry name" value="THDP-binding"/>
</dbReference>
<accession>A0A1F5F6J1</accession>
<comment type="caution">
    <text evidence="4">The sequence shown here is derived from an EMBL/GenBank/DDBJ whole genome shotgun (WGS) entry which is preliminary data.</text>
</comment>
<dbReference type="Gene3D" id="3.40.50.970">
    <property type="match status" value="1"/>
</dbReference>
<dbReference type="GO" id="GO:0016903">
    <property type="term" value="F:oxidoreductase activity, acting on the aldehyde or oxo group of donors"/>
    <property type="evidence" value="ECO:0007669"/>
    <property type="project" value="UniProtKB-ARBA"/>
</dbReference>
<organism evidence="4 5">
    <name type="scientific">Candidatus Coatesbacteria bacterium RBG_13_66_14</name>
    <dbReference type="NCBI Taxonomy" id="1817816"/>
    <lineage>
        <taxon>Bacteria</taxon>
        <taxon>Candidatus Coatesiibacteriota</taxon>
    </lineage>
</organism>
<dbReference type="SUPFAM" id="SSF52922">
    <property type="entry name" value="TK C-terminal domain-like"/>
    <property type="match status" value="1"/>
</dbReference>
<keyword evidence="4" id="KW-0670">Pyruvate</keyword>
<evidence type="ECO:0000256" key="1">
    <source>
        <dbReference type="ARBA" id="ARBA00023002"/>
    </source>
</evidence>
<dbReference type="InterPro" id="IPR009014">
    <property type="entry name" value="Transketo_C/PFOR_II"/>
</dbReference>